<dbReference type="InterPro" id="IPR029058">
    <property type="entry name" value="AB_hydrolase_fold"/>
</dbReference>
<keyword evidence="4" id="KW-1185">Reference proteome</keyword>
<accession>A0A5S4GL72</accession>
<dbReference type="PANTHER" id="PTHR43798">
    <property type="entry name" value="MONOACYLGLYCEROL LIPASE"/>
    <property type="match status" value="1"/>
</dbReference>
<sequence>MVEDLFDLDEEGQLGAVALDCQPVEEGRVAEQPGAAVDPQGVAAAGDQVEQAHLGVAQDAIPAGPILDSPERPESARRGGGRVADVIREAHVNGIKLHYREEGDPASPPLLLIHGRTADHNDWNGITQHFAAHHHVFAPDLRGHGGSDRPGEYPLPEMAEDIVALLDHLGIERATLVGHSLGGAVSYHLAMNHPERVERLVLEDPAPPSPLEGRAPLVEDGSTGFDWRMMHDTERQLLNPDPAWLDGLGKITAPTLVIGGGELSPFDSAAVAARIPGAEYVTIEVGHLVHVNARRAFLDAVDTFLSR</sequence>
<proteinExistence type="predicted"/>
<name>A0A5S4GL72_9ACTN</name>
<feature type="region of interest" description="Disordered" evidence="1">
    <location>
        <begin position="61"/>
        <end position="80"/>
    </location>
</feature>
<dbReference type="AlphaFoldDB" id="A0A5S4GL72"/>
<feature type="domain" description="AB hydrolase-1" evidence="2">
    <location>
        <begin position="108"/>
        <end position="209"/>
    </location>
</feature>
<dbReference type="Pfam" id="PF00561">
    <property type="entry name" value="Abhydrolase_1"/>
    <property type="match status" value="1"/>
</dbReference>
<evidence type="ECO:0000313" key="3">
    <source>
        <dbReference type="EMBL" id="TMR33274.1"/>
    </source>
</evidence>
<dbReference type="EMBL" id="VCKX01000058">
    <property type="protein sequence ID" value="TMR33274.1"/>
    <property type="molecule type" value="Genomic_DNA"/>
</dbReference>
<dbReference type="Gene3D" id="3.40.50.1820">
    <property type="entry name" value="alpha/beta hydrolase"/>
    <property type="match status" value="2"/>
</dbReference>
<gene>
    <name evidence="3" type="ORF">ETD85_20150</name>
</gene>
<dbReference type="GO" id="GO:0016020">
    <property type="term" value="C:membrane"/>
    <property type="evidence" value="ECO:0007669"/>
    <property type="project" value="TreeGrafter"/>
</dbReference>
<evidence type="ECO:0000313" key="4">
    <source>
        <dbReference type="Proteomes" id="UP000306628"/>
    </source>
</evidence>
<protein>
    <submittedName>
        <fullName evidence="3">Alpha/beta fold hydrolase</fullName>
    </submittedName>
</protein>
<evidence type="ECO:0000256" key="1">
    <source>
        <dbReference type="SAM" id="MobiDB-lite"/>
    </source>
</evidence>
<dbReference type="InterPro" id="IPR000073">
    <property type="entry name" value="AB_hydrolase_1"/>
</dbReference>
<dbReference type="Proteomes" id="UP000306628">
    <property type="component" value="Unassembled WGS sequence"/>
</dbReference>
<reference evidence="3 4" key="1">
    <citation type="submission" date="2019-05" db="EMBL/GenBank/DDBJ databases">
        <title>Draft genome sequence of Nonomuraea zeae DSM 100528.</title>
        <authorList>
            <person name="Saricaoglu S."/>
            <person name="Isik K."/>
        </authorList>
    </citation>
    <scope>NUCLEOTIDE SEQUENCE [LARGE SCALE GENOMIC DNA]</scope>
    <source>
        <strain evidence="3 4">DSM 100528</strain>
    </source>
</reference>
<dbReference type="PANTHER" id="PTHR43798:SF33">
    <property type="entry name" value="HYDROLASE, PUTATIVE (AFU_ORTHOLOGUE AFUA_2G14860)-RELATED"/>
    <property type="match status" value="1"/>
</dbReference>
<dbReference type="GO" id="GO:0016787">
    <property type="term" value="F:hydrolase activity"/>
    <property type="evidence" value="ECO:0007669"/>
    <property type="project" value="UniProtKB-KW"/>
</dbReference>
<dbReference type="InterPro" id="IPR050266">
    <property type="entry name" value="AB_hydrolase_sf"/>
</dbReference>
<comment type="caution">
    <text evidence="3">The sequence shown here is derived from an EMBL/GenBank/DDBJ whole genome shotgun (WGS) entry which is preliminary data.</text>
</comment>
<dbReference type="OrthoDB" id="9801162at2"/>
<dbReference type="SUPFAM" id="SSF53474">
    <property type="entry name" value="alpha/beta-Hydrolases"/>
    <property type="match status" value="1"/>
</dbReference>
<organism evidence="3 4">
    <name type="scientific">Nonomuraea zeae</name>
    <dbReference type="NCBI Taxonomy" id="1642303"/>
    <lineage>
        <taxon>Bacteria</taxon>
        <taxon>Bacillati</taxon>
        <taxon>Actinomycetota</taxon>
        <taxon>Actinomycetes</taxon>
        <taxon>Streptosporangiales</taxon>
        <taxon>Streptosporangiaceae</taxon>
        <taxon>Nonomuraea</taxon>
    </lineage>
</organism>
<dbReference type="PRINTS" id="PR00111">
    <property type="entry name" value="ABHYDROLASE"/>
</dbReference>
<keyword evidence="3" id="KW-0378">Hydrolase</keyword>
<evidence type="ECO:0000259" key="2">
    <source>
        <dbReference type="Pfam" id="PF00561"/>
    </source>
</evidence>